<dbReference type="InterPro" id="IPR036250">
    <property type="entry name" value="AcylCo_DH-like_C"/>
</dbReference>
<keyword evidence="7" id="KW-0276">Fatty acid metabolism</keyword>
<gene>
    <name evidence="13" type="ORF">SADUNF_Sadunf05G0051300</name>
</gene>
<dbReference type="OrthoDB" id="538336at2759"/>
<dbReference type="SUPFAM" id="SSF56645">
    <property type="entry name" value="Acyl-CoA dehydrogenase NM domain-like"/>
    <property type="match status" value="1"/>
</dbReference>
<evidence type="ECO:0000256" key="7">
    <source>
        <dbReference type="ARBA" id="ARBA00022832"/>
    </source>
</evidence>
<keyword evidence="8" id="KW-0560">Oxidoreductase</keyword>
<dbReference type="PANTHER" id="PTHR10909:SF378">
    <property type="entry name" value="ACYL-COENZYME A OXIDASE"/>
    <property type="match status" value="1"/>
</dbReference>
<dbReference type="EC" id="1.3.3.6" evidence="4"/>
<keyword evidence="5" id="KW-0285">Flavoprotein</keyword>
<dbReference type="EMBL" id="JADGMS010000005">
    <property type="protein sequence ID" value="KAF9681901.1"/>
    <property type="molecule type" value="Genomic_DNA"/>
</dbReference>
<dbReference type="GO" id="GO:0003997">
    <property type="term" value="F:acyl-CoA oxidase activity"/>
    <property type="evidence" value="ECO:0007669"/>
    <property type="project" value="UniProtKB-EC"/>
</dbReference>
<dbReference type="PANTHER" id="PTHR10909">
    <property type="entry name" value="ELECTRON TRANSPORT OXIDOREDUCTASE"/>
    <property type="match status" value="1"/>
</dbReference>
<evidence type="ECO:0000313" key="14">
    <source>
        <dbReference type="Proteomes" id="UP000657918"/>
    </source>
</evidence>
<dbReference type="GO" id="GO:0033540">
    <property type="term" value="P:fatty acid beta-oxidation using acyl-CoA oxidase"/>
    <property type="evidence" value="ECO:0007669"/>
    <property type="project" value="TreeGrafter"/>
</dbReference>
<evidence type="ECO:0000256" key="5">
    <source>
        <dbReference type="ARBA" id="ARBA00022630"/>
    </source>
</evidence>
<evidence type="ECO:0000256" key="10">
    <source>
        <dbReference type="ARBA" id="ARBA00023140"/>
    </source>
</evidence>
<dbReference type="GO" id="GO:0005504">
    <property type="term" value="F:fatty acid binding"/>
    <property type="evidence" value="ECO:0007669"/>
    <property type="project" value="TreeGrafter"/>
</dbReference>
<dbReference type="GO" id="GO:0071949">
    <property type="term" value="F:FAD binding"/>
    <property type="evidence" value="ECO:0007669"/>
    <property type="project" value="InterPro"/>
</dbReference>
<dbReference type="SUPFAM" id="SSF47203">
    <property type="entry name" value="Acyl-CoA dehydrogenase C-terminal domain-like"/>
    <property type="match status" value="1"/>
</dbReference>
<dbReference type="InterPro" id="IPR012258">
    <property type="entry name" value="Acyl-CoA_oxidase"/>
</dbReference>
<feature type="domain" description="Acyl-CoA oxidase/dehydrogenase middle" evidence="11">
    <location>
        <begin position="181"/>
        <end position="297"/>
    </location>
</feature>
<evidence type="ECO:0000259" key="11">
    <source>
        <dbReference type="Pfam" id="PF02770"/>
    </source>
</evidence>
<evidence type="ECO:0000256" key="3">
    <source>
        <dbReference type="ARBA" id="ARBA00006288"/>
    </source>
</evidence>
<keyword evidence="6" id="KW-0274">FAD</keyword>
<dbReference type="InterPro" id="IPR046373">
    <property type="entry name" value="Acyl-CoA_Oxase/DH_mid-dom_sf"/>
</dbReference>
<dbReference type="InterPro" id="IPR055060">
    <property type="entry name" value="ACOX_C_alpha1"/>
</dbReference>
<dbReference type="Gene3D" id="1.20.140.10">
    <property type="entry name" value="Butyryl-CoA Dehydrogenase, subunit A, domain 3"/>
    <property type="match status" value="1"/>
</dbReference>
<keyword evidence="10" id="KW-0576">Peroxisome</keyword>
<dbReference type="InterPro" id="IPR009100">
    <property type="entry name" value="AcylCoA_DH/oxidase_NM_dom_sf"/>
</dbReference>
<evidence type="ECO:0000256" key="8">
    <source>
        <dbReference type="ARBA" id="ARBA00023002"/>
    </source>
</evidence>
<dbReference type="InterPro" id="IPR006091">
    <property type="entry name" value="Acyl-CoA_Oxase/DH_mid-dom"/>
</dbReference>
<evidence type="ECO:0000259" key="12">
    <source>
        <dbReference type="Pfam" id="PF22924"/>
    </source>
</evidence>
<dbReference type="Pfam" id="PF22924">
    <property type="entry name" value="ACOX_C_alpha1"/>
    <property type="match status" value="1"/>
</dbReference>
<feature type="domain" description="Acyl-CoA oxidase C-alpha1" evidence="12">
    <location>
        <begin position="333"/>
        <end position="486"/>
    </location>
</feature>
<evidence type="ECO:0000256" key="4">
    <source>
        <dbReference type="ARBA" id="ARBA00012870"/>
    </source>
</evidence>
<comment type="cofactor">
    <cofactor evidence="1">
        <name>FAD</name>
        <dbReference type="ChEBI" id="CHEBI:57692"/>
    </cofactor>
</comment>
<evidence type="ECO:0000256" key="6">
    <source>
        <dbReference type="ARBA" id="ARBA00022827"/>
    </source>
</evidence>
<dbReference type="Gene3D" id="2.40.110.10">
    <property type="entry name" value="Butyryl-CoA Dehydrogenase, subunit A, domain 2"/>
    <property type="match status" value="1"/>
</dbReference>
<evidence type="ECO:0000256" key="2">
    <source>
        <dbReference type="ARBA" id="ARBA00004275"/>
    </source>
</evidence>
<dbReference type="Proteomes" id="UP000657918">
    <property type="component" value="Unassembled WGS sequence"/>
</dbReference>
<dbReference type="FunFam" id="1.20.140.10:FF:000010">
    <property type="entry name" value="Acyl-coenzyme A oxidase"/>
    <property type="match status" value="1"/>
</dbReference>
<evidence type="ECO:0000256" key="9">
    <source>
        <dbReference type="ARBA" id="ARBA00023098"/>
    </source>
</evidence>
<comment type="similarity">
    <text evidence="3">Belongs to the acyl-CoA oxidase family.</text>
</comment>
<sequence>MEQKKQKPTAENETLIVSRRIQRVSLHLAPVPRPLHEHDTQEQLGLFPCARSAKLEVETEKLSLYMRGKYREIQEKIYEYFHARPELQTPLEISKDEHRELCWRQMYGLIKEAGIRPLKYVVEDPGKYFAIVEAAGAVDISLGIKLGVQYSLWGGSVINLGTKKHKDKYFEGIDSLEYPGCFAMTELHHGSNVQGLQTVATFDPITDEFIINTPSDGAIKWWIGNAAVHGKFASVFAKLMLPAHDVKGVSDMGVHAFIVPLRDLKTHQALPGIEIHDCGHKVGLNGVDNGALRFTSVRIPRDNLLNRFGDVSRDGQYTSSLPTINKRFAATLGELVGGRVALASSSTSVLKVANTIAIRYSLLRQQFGPPNQPEVSILDYQSQQHKLMPMLASTYAFHFATSYLVEIYSQMKTTHAAHLVGDVHGLSAGLKAYVTSYTAKSLSVCREACGGHGYAAVNRFGILRNDHDIFQTFEGDNTVLLQQVSHISFYCVLA</sequence>
<evidence type="ECO:0000313" key="13">
    <source>
        <dbReference type="EMBL" id="KAF9681901.1"/>
    </source>
</evidence>
<comment type="caution">
    <text evidence="13">The sequence shown here is derived from an EMBL/GenBank/DDBJ whole genome shotgun (WGS) entry which is preliminary data.</text>
</comment>
<accession>A0A835K9L8</accession>
<reference evidence="13 14" key="1">
    <citation type="submission" date="2020-10" db="EMBL/GenBank/DDBJ databases">
        <title>Plant Genome Project.</title>
        <authorList>
            <person name="Zhang R.-G."/>
        </authorList>
    </citation>
    <scope>NUCLEOTIDE SEQUENCE [LARGE SCALE GENOMIC DNA]</scope>
    <source>
        <strain evidence="13">FAFU-HL-1</strain>
        <tissue evidence="13">Leaf</tissue>
    </source>
</reference>
<dbReference type="FunFam" id="2.40.110.10:FF:000005">
    <property type="entry name" value="Acyl-coenzyme A oxidase"/>
    <property type="match status" value="1"/>
</dbReference>
<dbReference type="AlphaFoldDB" id="A0A835K9L8"/>
<keyword evidence="9" id="KW-0443">Lipid metabolism</keyword>
<protein>
    <recommendedName>
        <fullName evidence="4">acyl-CoA oxidase</fullName>
        <ecNumber evidence="4">1.3.3.6</ecNumber>
    </recommendedName>
</protein>
<organism evidence="13 14">
    <name type="scientific">Salix dunnii</name>
    <dbReference type="NCBI Taxonomy" id="1413687"/>
    <lineage>
        <taxon>Eukaryota</taxon>
        <taxon>Viridiplantae</taxon>
        <taxon>Streptophyta</taxon>
        <taxon>Embryophyta</taxon>
        <taxon>Tracheophyta</taxon>
        <taxon>Spermatophyta</taxon>
        <taxon>Magnoliopsida</taxon>
        <taxon>eudicotyledons</taxon>
        <taxon>Gunneridae</taxon>
        <taxon>Pentapetalae</taxon>
        <taxon>rosids</taxon>
        <taxon>fabids</taxon>
        <taxon>Malpighiales</taxon>
        <taxon>Salicaceae</taxon>
        <taxon>Saliceae</taxon>
        <taxon>Salix</taxon>
    </lineage>
</organism>
<dbReference type="GO" id="GO:0055088">
    <property type="term" value="P:lipid homeostasis"/>
    <property type="evidence" value="ECO:0007669"/>
    <property type="project" value="TreeGrafter"/>
</dbReference>
<dbReference type="Pfam" id="PF02770">
    <property type="entry name" value="Acyl-CoA_dh_M"/>
    <property type="match status" value="1"/>
</dbReference>
<proteinExistence type="inferred from homology"/>
<comment type="subcellular location">
    <subcellularLocation>
        <location evidence="2">Peroxisome</location>
    </subcellularLocation>
</comment>
<dbReference type="GO" id="GO:0005777">
    <property type="term" value="C:peroxisome"/>
    <property type="evidence" value="ECO:0007669"/>
    <property type="project" value="UniProtKB-SubCell"/>
</dbReference>
<evidence type="ECO:0000256" key="1">
    <source>
        <dbReference type="ARBA" id="ARBA00001974"/>
    </source>
</evidence>
<keyword evidence="14" id="KW-1185">Reference proteome</keyword>
<name>A0A835K9L8_9ROSI</name>